<comment type="caution">
    <text evidence="2">The sequence shown here is derived from an EMBL/GenBank/DDBJ whole genome shotgun (WGS) entry which is preliminary data.</text>
</comment>
<protein>
    <submittedName>
        <fullName evidence="2">Uncharacterized protein</fullName>
    </submittedName>
</protein>
<dbReference type="OrthoDB" id="300709at2759"/>
<evidence type="ECO:0000313" key="3">
    <source>
        <dbReference type="Proteomes" id="UP000237271"/>
    </source>
</evidence>
<dbReference type="Gene3D" id="2.40.70.10">
    <property type="entry name" value="Acid Proteases"/>
    <property type="match status" value="1"/>
</dbReference>
<evidence type="ECO:0000256" key="1">
    <source>
        <dbReference type="SAM" id="MobiDB-lite"/>
    </source>
</evidence>
<dbReference type="EMBL" id="NCKW01016093">
    <property type="protein sequence ID" value="POM61312.1"/>
    <property type="molecule type" value="Genomic_DNA"/>
</dbReference>
<evidence type="ECO:0000313" key="2">
    <source>
        <dbReference type="EMBL" id="POM61312.1"/>
    </source>
</evidence>
<sequence length="191" mass="21721">MHSFICCTQGAQSNSIDSGATMDGVSPKFCTTNGLWDSLEITLAAKKTLTVPTKTVRLTLYMENFKPYVNDFLVIEVPEGQDLLLGMPWLKTNNPDIDWIKERVRPRFQSEVGESPSPKPTKRRRAKNKVKTPRKPARPAVKIGGQRQPVSVPNLKTNYDNLFSCGYYSSWDDEIYLRKTISTYDKEAKRN</sequence>
<feature type="region of interest" description="Disordered" evidence="1">
    <location>
        <begin position="108"/>
        <end position="149"/>
    </location>
</feature>
<keyword evidence="3" id="KW-1185">Reference proteome</keyword>
<name>A0A2P4X703_9STRA</name>
<dbReference type="InterPro" id="IPR021109">
    <property type="entry name" value="Peptidase_aspartic_dom_sf"/>
</dbReference>
<reference evidence="2 3" key="1">
    <citation type="journal article" date="2017" name="Genome Biol. Evol.">
        <title>Phytophthora megakarya and P. palmivora, closely related causal agents of cacao black pod rot, underwent increases in genome sizes and gene numbers by different mechanisms.</title>
        <authorList>
            <person name="Ali S.S."/>
            <person name="Shao J."/>
            <person name="Lary D.J."/>
            <person name="Kronmiller B."/>
            <person name="Shen D."/>
            <person name="Strem M.D."/>
            <person name="Amoako-Attah I."/>
            <person name="Akrofi A.Y."/>
            <person name="Begoude B.A."/>
            <person name="Ten Hoopen G.M."/>
            <person name="Coulibaly K."/>
            <person name="Kebe B.I."/>
            <person name="Melnick R.L."/>
            <person name="Guiltinan M.J."/>
            <person name="Tyler B.M."/>
            <person name="Meinhardt L.W."/>
            <person name="Bailey B.A."/>
        </authorList>
    </citation>
    <scope>NUCLEOTIDE SEQUENCE [LARGE SCALE GENOMIC DNA]</scope>
    <source>
        <strain evidence="3">sbr112.9</strain>
    </source>
</reference>
<proteinExistence type="predicted"/>
<feature type="compositionally biased region" description="Basic residues" evidence="1">
    <location>
        <begin position="120"/>
        <end position="137"/>
    </location>
</feature>
<dbReference type="CDD" id="cd00303">
    <property type="entry name" value="retropepsin_like"/>
    <property type="match status" value="1"/>
</dbReference>
<dbReference type="AlphaFoldDB" id="A0A2P4X703"/>
<gene>
    <name evidence="2" type="ORF">PHPALM_29691</name>
</gene>
<dbReference type="Proteomes" id="UP000237271">
    <property type="component" value="Unassembled WGS sequence"/>
</dbReference>
<organism evidence="2 3">
    <name type="scientific">Phytophthora palmivora</name>
    <dbReference type="NCBI Taxonomy" id="4796"/>
    <lineage>
        <taxon>Eukaryota</taxon>
        <taxon>Sar</taxon>
        <taxon>Stramenopiles</taxon>
        <taxon>Oomycota</taxon>
        <taxon>Peronosporomycetes</taxon>
        <taxon>Peronosporales</taxon>
        <taxon>Peronosporaceae</taxon>
        <taxon>Phytophthora</taxon>
    </lineage>
</organism>
<accession>A0A2P4X703</accession>